<keyword evidence="3" id="KW-1185">Reference proteome</keyword>
<evidence type="ECO:0000259" key="1">
    <source>
        <dbReference type="Pfam" id="PF00931"/>
    </source>
</evidence>
<evidence type="ECO:0000313" key="2">
    <source>
        <dbReference type="EMBL" id="ERN05863.1"/>
    </source>
</evidence>
<gene>
    <name evidence="2" type="ORF">AMTR_s00006p00263930</name>
</gene>
<dbReference type="Gene3D" id="3.40.50.300">
    <property type="entry name" value="P-loop containing nucleotide triphosphate hydrolases"/>
    <property type="match status" value="1"/>
</dbReference>
<dbReference type="HOGENOM" id="CLU_1973474_0_0_1"/>
<dbReference type="EMBL" id="KI393980">
    <property type="protein sequence ID" value="ERN05863.1"/>
    <property type="molecule type" value="Genomic_DNA"/>
</dbReference>
<dbReference type="Pfam" id="PF00931">
    <property type="entry name" value="NB-ARC"/>
    <property type="match status" value="1"/>
</dbReference>
<accession>W1PD35</accession>
<dbReference type="eggNOG" id="KOG4658">
    <property type="taxonomic scope" value="Eukaryota"/>
</dbReference>
<dbReference type="GO" id="GO:0043531">
    <property type="term" value="F:ADP binding"/>
    <property type="evidence" value="ECO:0007669"/>
    <property type="project" value="InterPro"/>
</dbReference>
<dbReference type="InterPro" id="IPR002182">
    <property type="entry name" value="NB-ARC"/>
</dbReference>
<evidence type="ECO:0000313" key="3">
    <source>
        <dbReference type="Proteomes" id="UP000017836"/>
    </source>
</evidence>
<dbReference type="PANTHER" id="PTHR19338:SF73">
    <property type="entry name" value="DISEASE RESISTANCE PROTEIN RGA2-LIKE"/>
    <property type="match status" value="1"/>
</dbReference>
<dbReference type="Gramene" id="ERN05863">
    <property type="protein sequence ID" value="ERN05863"/>
    <property type="gene ID" value="AMTR_s00006p00263930"/>
</dbReference>
<protein>
    <recommendedName>
        <fullName evidence="1">NB-ARC domain-containing protein</fullName>
    </recommendedName>
</protein>
<dbReference type="SUPFAM" id="SSF52540">
    <property type="entry name" value="P-loop containing nucleoside triphosphate hydrolases"/>
    <property type="match status" value="1"/>
</dbReference>
<feature type="domain" description="NB-ARC" evidence="1">
    <location>
        <begin position="54"/>
        <end position="111"/>
    </location>
</feature>
<sequence>MQNIRLRADILERRNWPMIQRDEAASSSNVMATTTVNSRSLSSLVEGAHIIGIERKVERVEGWLLQGEPQHKVISIVGVGGLGKTTLAQTIYNRRSIKEHFHCRPWITVSVIHTGKDFKHHPSTISE</sequence>
<dbReference type="InterPro" id="IPR027417">
    <property type="entry name" value="P-loop_NTPase"/>
</dbReference>
<dbReference type="OMA" id="LERRNWP"/>
<dbReference type="Proteomes" id="UP000017836">
    <property type="component" value="Unassembled WGS sequence"/>
</dbReference>
<reference evidence="3" key="1">
    <citation type="journal article" date="2013" name="Science">
        <title>The Amborella genome and the evolution of flowering plants.</title>
        <authorList>
            <consortium name="Amborella Genome Project"/>
        </authorList>
    </citation>
    <scope>NUCLEOTIDE SEQUENCE [LARGE SCALE GENOMIC DNA]</scope>
</reference>
<proteinExistence type="predicted"/>
<dbReference type="PANTHER" id="PTHR19338">
    <property type="entry name" value="TRANSLOCASE OF INNER MITOCHONDRIAL MEMBRANE 13 HOMOLOG"/>
    <property type="match status" value="1"/>
</dbReference>
<name>W1PD35_AMBTC</name>
<organism evidence="2 3">
    <name type="scientific">Amborella trichopoda</name>
    <dbReference type="NCBI Taxonomy" id="13333"/>
    <lineage>
        <taxon>Eukaryota</taxon>
        <taxon>Viridiplantae</taxon>
        <taxon>Streptophyta</taxon>
        <taxon>Embryophyta</taxon>
        <taxon>Tracheophyta</taxon>
        <taxon>Spermatophyta</taxon>
        <taxon>Magnoliopsida</taxon>
        <taxon>Amborellales</taxon>
        <taxon>Amborellaceae</taxon>
        <taxon>Amborella</taxon>
    </lineage>
</organism>
<dbReference type="AlphaFoldDB" id="W1PD35"/>